<accession>A0A2T6ZGE1</accession>
<protein>
    <submittedName>
        <fullName evidence="3">Uncharacterized protein</fullName>
    </submittedName>
</protein>
<dbReference type="PANTHER" id="PTHR46014:SF1">
    <property type="entry name" value="TETRATRICOPEPTIDE REPEAT PROTEIN 1"/>
    <property type="match status" value="1"/>
</dbReference>
<dbReference type="SMART" id="SM00028">
    <property type="entry name" value="TPR"/>
    <property type="match status" value="2"/>
</dbReference>
<proteinExistence type="predicted"/>
<dbReference type="PROSITE" id="PS50005">
    <property type="entry name" value="TPR"/>
    <property type="match status" value="1"/>
</dbReference>
<dbReference type="AlphaFoldDB" id="A0A2T6ZGE1"/>
<reference evidence="3 4" key="1">
    <citation type="submission" date="2017-04" db="EMBL/GenBank/DDBJ databases">
        <title>Draft genome sequence of Tuber borchii Vittad., a whitish edible truffle.</title>
        <authorList>
            <consortium name="DOE Joint Genome Institute"/>
            <person name="Murat C."/>
            <person name="Kuo A."/>
            <person name="Barry K.W."/>
            <person name="Clum A."/>
            <person name="Dockter R.B."/>
            <person name="Fauchery L."/>
            <person name="Iotti M."/>
            <person name="Kohler A."/>
            <person name="Labutti K."/>
            <person name="Lindquist E.A."/>
            <person name="Lipzen A."/>
            <person name="Ohm R.A."/>
            <person name="Wang M."/>
            <person name="Grigoriev I.V."/>
            <person name="Zambonelli A."/>
            <person name="Martin F.M."/>
        </authorList>
    </citation>
    <scope>NUCLEOTIDE SEQUENCE [LARGE SCALE GENOMIC DNA]</scope>
    <source>
        <strain evidence="3 4">Tbo3840</strain>
    </source>
</reference>
<dbReference type="EMBL" id="NESQ01000297">
    <property type="protein sequence ID" value="PUU74484.1"/>
    <property type="molecule type" value="Genomic_DNA"/>
</dbReference>
<feature type="region of interest" description="Disordered" evidence="2">
    <location>
        <begin position="44"/>
        <end position="91"/>
    </location>
</feature>
<evidence type="ECO:0000256" key="2">
    <source>
        <dbReference type="SAM" id="MobiDB-lite"/>
    </source>
</evidence>
<dbReference type="STRING" id="42251.A0A2T6ZGE1"/>
<sequence length="255" mass="28233">MSLPLPFFKTKFEDKHIVDQKFYMAKHNEENRDIMLFANEVHEKPNNSGPAKTAAMAMPSPVSAPPPREPTVASVENGGQNKKGNKGKVLSKEEEQRLLFESASYRLNGNRLFNTSHYLAALDAYLLALSRCPQTLKLERATIYHNIAATQMKLRSYDEAVKAASKALDLRPGWGKALYRRAKAREGMGGWAGLVGAYDDYVQVLEDAVDGTVEGVGKGELEAVKEKIRWLPDRIKTVREKEVEGVVGAMGGLKA</sequence>
<dbReference type="Proteomes" id="UP000244722">
    <property type="component" value="Unassembled WGS sequence"/>
</dbReference>
<dbReference type="InterPro" id="IPR052769">
    <property type="entry name" value="TPR_domain_protein"/>
</dbReference>
<keyword evidence="1" id="KW-0802">TPR repeat</keyword>
<dbReference type="InterPro" id="IPR019734">
    <property type="entry name" value="TPR_rpt"/>
</dbReference>
<dbReference type="PANTHER" id="PTHR46014">
    <property type="entry name" value="TETRATRICOPEPTIDE REPEAT PROTEIN 1"/>
    <property type="match status" value="1"/>
</dbReference>
<evidence type="ECO:0000313" key="3">
    <source>
        <dbReference type="EMBL" id="PUU74484.1"/>
    </source>
</evidence>
<dbReference type="SUPFAM" id="SSF48452">
    <property type="entry name" value="TPR-like"/>
    <property type="match status" value="1"/>
</dbReference>
<feature type="repeat" description="TPR" evidence="1">
    <location>
        <begin position="141"/>
        <end position="174"/>
    </location>
</feature>
<name>A0A2T6ZGE1_TUBBO</name>
<keyword evidence="4" id="KW-1185">Reference proteome</keyword>
<dbReference type="InterPro" id="IPR011990">
    <property type="entry name" value="TPR-like_helical_dom_sf"/>
</dbReference>
<organism evidence="3 4">
    <name type="scientific">Tuber borchii</name>
    <name type="common">White truffle</name>
    <dbReference type="NCBI Taxonomy" id="42251"/>
    <lineage>
        <taxon>Eukaryota</taxon>
        <taxon>Fungi</taxon>
        <taxon>Dikarya</taxon>
        <taxon>Ascomycota</taxon>
        <taxon>Pezizomycotina</taxon>
        <taxon>Pezizomycetes</taxon>
        <taxon>Pezizales</taxon>
        <taxon>Tuberaceae</taxon>
        <taxon>Tuber</taxon>
    </lineage>
</organism>
<comment type="caution">
    <text evidence="3">The sequence shown here is derived from an EMBL/GenBank/DDBJ whole genome shotgun (WGS) entry which is preliminary data.</text>
</comment>
<gene>
    <name evidence="3" type="ORF">B9Z19DRAFT_1133249</name>
</gene>
<dbReference type="Gene3D" id="1.25.40.10">
    <property type="entry name" value="Tetratricopeptide repeat domain"/>
    <property type="match status" value="1"/>
</dbReference>
<evidence type="ECO:0000256" key="1">
    <source>
        <dbReference type="PROSITE-ProRule" id="PRU00339"/>
    </source>
</evidence>
<evidence type="ECO:0000313" key="4">
    <source>
        <dbReference type="Proteomes" id="UP000244722"/>
    </source>
</evidence>
<dbReference type="OrthoDB" id="1872379at2759"/>